<dbReference type="Proteomes" id="UP000268014">
    <property type="component" value="Unassembled WGS sequence"/>
</dbReference>
<protein>
    <submittedName>
        <fullName evidence="1 3">Uncharacterized protein</fullName>
    </submittedName>
</protein>
<sequence>MSRETCNILFVSNLWEHFDKVTYYFLERSLTNWLDKNLWKKSDLFAITTHLIFEAIQPRNTHNQRFLIERIHIIISRGATISFTGN</sequence>
<name>A0A0N4VTK8_HAEPC</name>
<evidence type="ECO:0000313" key="3">
    <source>
        <dbReference type="WBParaSite" id="HPLM_0000062501-mRNA-1"/>
    </source>
</evidence>
<proteinExistence type="predicted"/>
<evidence type="ECO:0000313" key="2">
    <source>
        <dbReference type="Proteomes" id="UP000268014"/>
    </source>
</evidence>
<organism evidence="3">
    <name type="scientific">Haemonchus placei</name>
    <name type="common">Barber's pole worm</name>
    <dbReference type="NCBI Taxonomy" id="6290"/>
    <lineage>
        <taxon>Eukaryota</taxon>
        <taxon>Metazoa</taxon>
        <taxon>Ecdysozoa</taxon>
        <taxon>Nematoda</taxon>
        <taxon>Chromadorea</taxon>
        <taxon>Rhabditida</taxon>
        <taxon>Rhabditina</taxon>
        <taxon>Rhabditomorpha</taxon>
        <taxon>Strongyloidea</taxon>
        <taxon>Trichostrongylidae</taxon>
        <taxon>Haemonchus</taxon>
    </lineage>
</organism>
<evidence type="ECO:0000313" key="1">
    <source>
        <dbReference type="EMBL" id="VDO05900.1"/>
    </source>
</evidence>
<reference evidence="1 2" key="2">
    <citation type="submission" date="2018-11" db="EMBL/GenBank/DDBJ databases">
        <authorList>
            <consortium name="Pathogen Informatics"/>
        </authorList>
    </citation>
    <scope>NUCLEOTIDE SEQUENCE [LARGE SCALE GENOMIC DNA]</scope>
    <source>
        <strain evidence="1 2">MHpl1</strain>
    </source>
</reference>
<reference evidence="3" key="1">
    <citation type="submission" date="2017-02" db="UniProtKB">
        <authorList>
            <consortium name="WormBaseParasite"/>
        </authorList>
    </citation>
    <scope>IDENTIFICATION</scope>
</reference>
<dbReference type="EMBL" id="UZAF01000497">
    <property type="protein sequence ID" value="VDO05900.1"/>
    <property type="molecule type" value="Genomic_DNA"/>
</dbReference>
<dbReference type="AlphaFoldDB" id="A0A0N4VTK8"/>
<gene>
    <name evidence="1" type="ORF">HPLM_LOCUS626</name>
</gene>
<accession>A0A0N4VTK8</accession>
<dbReference type="WBParaSite" id="HPLM_0000062501-mRNA-1">
    <property type="protein sequence ID" value="HPLM_0000062501-mRNA-1"/>
    <property type="gene ID" value="HPLM_0000062501"/>
</dbReference>
<keyword evidence="2" id="KW-1185">Reference proteome</keyword>